<evidence type="ECO:0000313" key="4">
    <source>
        <dbReference type="EMBL" id="CAG8082258.1"/>
    </source>
</evidence>
<dbReference type="Gene3D" id="1.10.600.10">
    <property type="entry name" value="Farnesyl Diphosphate Synthase"/>
    <property type="match status" value="1"/>
</dbReference>
<sequence length="359" mass="41254">MDSLLAETQFIYHGFPTKSTDTETCVDSGKAQDGKAQDEKAEAEADRIKSLVRTFLEDIGFDRSIRINKDHEMKVAVWQHFKSLDLGEKIENSIQKTLDPSVDTAYHGYTSLPFQVRVLAAIRFMYMFLLDDVAVEFLEDLEAFDLSPNQPHQHPLFTGLDSHLRNLSHYYGPYCHSVITKCMLDYTNGTVVEFKMYKASQSNFKPSPDLRLMPMYLRTKIGGAEILLHLLFPNSVFPEEEYAMQYFPVTLELVLAIDFTNDILSYYKEFCVGDEQGLFVANLADTHHVQHLDILQYLTNYTPGVTNSAYKQLRNSPSLLAVVKNFMQGMIMLFTAHRRYHLVELFADEQYLLPYDTDA</sequence>
<comment type="caution">
    <text evidence="4">The sequence shown here is derived from an EMBL/GenBank/DDBJ whole genome shotgun (WGS) entry which is preliminary data.</text>
</comment>
<protein>
    <recommendedName>
        <fullName evidence="6">Terpene synthase</fullName>
    </recommendedName>
</protein>
<dbReference type="InterPro" id="IPR008949">
    <property type="entry name" value="Isoprenoid_synthase_dom_sf"/>
</dbReference>
<dbReference type="AlphaFoldDB" id="A0A9W4HPX2"/>
<dbReference type="InterPro" id="IPR024652">
    <property type="entry name" value="Trichodiene_synth"/>
</dbReference>
<dbReference type="EMBL" id="CAJVNV010000155">
    <property type="protein sequence ID" value="CAG8082258.1"/>
    <property type="molecule type" value="Genomic_DNA"/>
</dbReference>
<keyword evidence="2" id="KW-0456">Lyase</keyword>
<dbReference type="SUPFAM" id="SSF48576">
    <property type="entry name" value="Terpenoid synthases"/>
    <property type="match status" value="1"/>
</dbReference>
<evidence type="ECO:0000256" key="3">
    <source>
        <dbReference type="SAM" id="MobiDB-lite"/>
    </source>
</evidence>
<feature type="compositionally biased region" description="Basic and acidic residues" evidence="3">
    <location>
        <begin position="30"/>
        <end position="40"/>
    </location>
</feature>
<dbReference type="GO" id="GO:0016838">
    <property type="term" value="F:carbon-oxygen lyase activity, acting on phosphates"/>
    <property type="evidence" value="ECO:0007669"/>
    <property type="project" value="InterPro"/>
</dbReference>
<evidence type="ECO:0000256" key="2">
    <source>
        <dbReference type="ARBA" id="ARBA00023239"/>
    </source>
</evidence>
<dbReference type="Proteomes" id="UP001153461">
    <property type="component" value="Unassembled WGS sequence"/>
</dbReference>
<gene>
    <name evidence="4" type="ORF">PNAL_LOCUS4166</name>
</gene>
<accession>A0A9W4HPX2</accession>
<dbReference type="Pfam" id="PF06330">
    <property type="entry name" value="TRI5"/>
    <property type="match status" value="1"/>
</dbReference>
<reference evidence="4" key="1">
    <citation type="submission" date="2021-07" db="EMBL/GenBank/DDBJ databases">
        <authorList>
            <person name="Branca A.L. A."/>
        </authorList>
    </citation>
    <scope>NUCLEOTIDE SEQUENCE</scope>
</reference>
<feature type="region of interest" description="Disordered" evidence="3">
    <location>
        <begin position="20"/>
        <end position="40"/>
    </location>
</feature>
<evidence type="ECO:0000256" key="1">
    <source>
        <dbReference type="ARBA" id="ARBA00007946"/>
    </source>
</evidence>
<proteinExistence type="inferred from homology"/>
<evidence type="ECO:0000313" key="5">
    <source>
        <dbReference type="Proteomes" id="UP001153461"/>
    </source>
</evidence>
<name>A0A9W4HPX2_PENNA</name>
<comment type="similarity">
    <text evidence="1">Belongs to the trichodiene synthase family.</text>
</comment>
<organism evidence="4 5">
    <name type="scientific">Penicillium nalgiovense</name>
    <dbReference type="NCBI Taxonomy" id="60175"/>
    <lineage>
        <taxon>Eukaryota</taxon>
        <taxon>Fungi</taxon>
        <taxon>Dikarya</taxon>
        <taxon>Ascomycota</taxon>
        <taxon>Pezizomycotina</taxon>
        <taxon>Eurotiomycetes</taxon>
        <taxon>Eurotiomycetidae</taxon>
        <taxon>Eurotiales</taxon>
        <taxon>Aspergillaceae</taxon>
        <taxon>Penicillium</taxon>
    </lineage>
</organism>
<evidence type="ECO:0008006" key="6">
    <source>
        <dbReference type="Google" id="ProtNLM"/>
    </source>
</evidence>